<dbReference type="InterPro" id="IPR025586">
    <property type="entry name" value="PcfJ"/>
</dbReference>
<dbReference type="Proteomes" id="UP000045039">
    <property type="component" value="Unassembled WGS sequence"/>
</dbReference>
<dbReference type="AlphaFoldDB" id="A0A9P1RDZ2"/>
<dbReference type="Pfam" id="PF14284">
    <property type="entry name" value="PcfJ"/>
    <property type="match status" value="1"/>
</dbReference>
<reference evidence="2" key="1">
    <citation type="submission" date="2015-06" db="EMBL/GenBank/DDBJ databases">
        <authorList>
            <person name="Radhakrishnan Rajesh"/>
            <person name="Underwood Anthony"/>
            <person name="Al-Shahib Ali"/>
        </authorList>
    </citation>
    <scope>NUCLEOTIDE SEQUENCE [LARGE SCALE GENOMIC DNA]</scope>
    <source>
        <strain evidence="2">P19_London_7_VIM_2_05_10</strain>
    </source>
</reference>
<evidence type="ECO:0000313" key="1">
    <source>
        <dbReference type="EMBL" id="CRQ11490.1"/>
    </source>
</evidence>
<gene>
    <name evidence="1" type="ORF">PAERUG_P19_London_7_VIM_2_05_10_06799</name>
</gene>
<proteinExistence type="predicted"/>
<evidence type="ECO:0000313" key="2">
    <source>
        <dbReference type="Proteomes" id="UP000045039"/>
    </source>
</evidence>
<comment type="caution">
    <text evidence="1">The sequence shown here is derived from an EMBL/GenBank/DDBJ whole genome shotgun (WGS) entry which is preliminary data.</text>
</comment>
<name>A0A9P1RDZ2_PSEAI</name>
<organism evidence="1 2">
    <name type="scientific">Pseudomonas aeruginosa</name>
    <dbReference type="NCBI Taxonomy" id="287"/>
    <lineage>
        <taxon>Bacteria</taxon>
        <taxon>Pseudomonadati</taxon>
        <taxon>Pseudomonadota</taxon>
        <taxon>Gammaproteobacteria</taxon>
        <taxon>Pseudomonadales</taxon>
        <taxon>Pseudomonadaceae</taxon>
        <taxon>Pseudomonas</taxon>
    </lineage>
</organism>
<dbReference type="EMBL" id="CVVU01000274">
    <property type="protein sequence ID" value="CRQ11490.1"/>
    <property type="molecule type" value="Genomic_DNA"/>
</dbReference>
<dbReference type="RefSeq" id="WP_003149258.1">
    <property type="nucleotide sequence ID" value="NZ_CAADND010000076.1"/>
</dbReference>
<protein>
    <submittedName>
        <fullName evidence="1">Uncharacterized protein</fullName>
    </submittedName>
</protein>
<sequence>MAAPSEKHLYMANLWAQHFTTAEVEREAFVANYIKRCQEHRFWCVSAAVDGRVVVAARMEDFVLVLDRGRIWPISLKDGKYSEGVRVRLPQKVPKAAVAVSVMRRLVEAAARCAGRFSDWCPDHNENADYLPKALTTFSKEYRSLVSRAMSRDIGHHLNEGPSKDRRYTSFRRPYYAKLAATVMKQFWVHLDADALRACRSVGCPSIALYNWIVRGDAARRIQAVQAFPVLLPGLVLMAQRAGCLDTSAVGPAVDAGNPLLPVLTRTCQQSESLVRQMGKLRPSMVGSALRQIGTGGWHQPYEWLWIGLSLGNRRPTSKLGWTNWRSLFDALPDCYFRYSYPMSGFLAGMPDWESEEWGELVGRAQDVRDLRLDECFRFGRGEAPSWTLRQLLNVSSEWHQVRDRIARALAERDVVDGMPKEMPWPGLLRADVLHPETGIVISELIRPSELAVEGQAMRHCVGGYSNVCYEGRSRILSLRKDGVSIATVELRLRQRTGRPSVRDIYCEQLRGRANAHVPPDSDAGRAFAWLQRSIQSWKIRVAVDWEPVPHNLRPVSTGQRDRFIFKAMKRWLTRRGRVALPEKRAVPKGRSRQERARAA</sequence>
<accession>A0A9P1RDZ2</accession>